<evidence type="ECO:0000313" key="2">
    <source>
        <dbReference type="EMBL" id="GGM42729.1"/>
    </source>
</evidence>
<feature type="compositionally biased region" description="Low complexity" evidence="1">
    <location>
        <begin position="108"/>
        <end position="118"/>
    </location>
</feature>
<proteinExistence type="predicted"/>
<name>A0A8J3CD77_9PSEU</name>
<evidence type="ECO:0000313" key="3">
    <source>
        <dbReference type="Proteomes" id="UP000637578"/>
    </source>
</evidence>
<reference evidence="2" key="2">
    <citation type="submission" date="2020-09" db="EMBL/GenBank/DDBJ databases">
        <authorList>
            <person name="Sun Q."/>
            <person name="Zhou Y."/>
        </authorList>
    </citation>
    <scope>NUCLEOTIDE SEQUENCE</scope>
    <source>
        <strain evidence="2">CGMCC 4.5737</strain>
    </source>
</reference>
<gene>
    <name evidence="2" type="ORF">GCM10012275_12090</name>
</gene>
<dbReference type="AlphaFoldDB" id="A0A8J3CD77"/>
<dbReference type="Proteomes" id="UP000637578">
    <property type="component" value="Unassembled WGS sequence"/>
</dbReference>
<reference evidence="2" key="1">
    <citation type="journal article" date="2014" name="Int. J. Syst. Evol. Microbiol.">
        <title>Complete genome sequence of Corynebacterium casei LMG S-19264T (=DSM 44701T), isolated from a smear-ripened cheese.</title>
        <authorList>
            <consortium name="US DOE Joint Genome Institute (JGI-PGF)"/>
            <person name="Walter F."/>
            <person name="Albersmeier A."/>
            <person name="Kalinowski J."/>
            <person name="Ruckert C."/>
        </authorList>
    </citation>
    <scope>NUCLEOTIDE SEQUENCE</scope>
    <source>
        <strain evidence="2">CGMCC 4.5737</strain>
    </source>
</reference>
<keyword evidence="3" id="KW-1185">Reference proteome</keyword>
<organism evidence="2 3">
    <name type="scientific">Longimycelium tulufanense</name>
    <dbReference type="NCBI Taxonomy" id="907463"/>
    <lineage>
        <taxon>Bacteria</taxon>
        <taxon>Bacillati</taxon>
        <taxon>Actinomycetota</taxon>
        <taxon>Actinomycetes</taxon>
        <taxon>Pseudonocardiales</taxon>
        <taxon>Pseudonocardiaceae</taxon>
        <taxon>Longimycelium</taxon>
    </lineage>
</organism>
<sequence length="144" mass="15537">MTDIAPLRIERRDGSIVQIAPLPPGTLSLGAQGVLMTLVNRSDDLSPVTAQGLLAPDAVLEEVEEVQAWLRELVDLGHVQHLGNDTYRVNPRLLTIVVPPLPADASPGDDTTPDGVDGALQRRQIAEDPDDQDWGPLVDCAPRR</sequence>
<feature type="region of interest" description="Disordered" evidence="1">
    <location>
        <begin position="100"/>
        <end position="144"/>
    </location>
</feature>
<evidence type="ECO:0000256" key="1">
    <source>
        <dbReference type="SAM" id="MobiDB-lite"/>
    </source>
</evidence>
<dbReference type="EMBL" id="BMMK01000003">
    <property type="protein sequence ID" value="GGM42729.1"/>
    <property type="molecule type" value="Genomic_DNA"/>
</dbReference>
<comment type="caution">
    <text evidence="2">The sequence shown here is derived from an EMBL/GenBank/DDBJ whole genome shotgun (WGS) entry which is preliminary data.</text>
</comment>
<protein>
    <submittedName>
        <fullName evidence="2">Uncharacterized protein</fullName>
    </submittedName>
</protein>
<dbReference type="RefSeq" id="WP_189054727.1">
    <property type="nucleotide sequence ID" value="NZ_BMMK01000003.1"/>
</dbReference>
<accession>A0A8J3CD77</accession>